<organism evidence="1 2">
    <name type="scientific">Silvibacterium dinghuense</name>
    <dbReference type="NCBI Taxonomy" id="1560006"/>
    <lineage>
        <taxon>Bacteria</taxon>
        <taxon>Pseudomonadati</taxon>
        <taxon>Acidobacteriota</taxon>
        <taxon>Terriglobia</taxon>
        <taxon>Terriglobales</taxon>
        <taxon>Acidobacteriaceae</taxon>
        <taxon>Silvibacterium</taxon>
    </lineage>
</organism>
<protein>
    <submittedName>
        <fullName evidence="1">Xylose ABC transporter</fullName>
    </submittedName>
</protein>
<keyword evidence="2" id="KW-1185">Reference proteome</keyword>
<name>A0A4Q1SCR1_9BACT</name>
<dbReference type="EMBL" id="SDMK01000002">
    <property type="protein sequence ID" value="RXS94883.1"/>
    <property type="molecule type" value="Genomic_DNA"/>
</dbReference>
<dbReference type="AlphaFoldDB" id="A0A4Q1SCR1"/>
<evidence type="ECO:0000313" key="2">
    <source>
        <dbReference type="Proteomes" id="UP000290253"/>
    </source>
</evidence>
<sequence>MNQHAYLPGDCILLHAESRWQGQLHITNSGSEGLPIRIDRYGQGSWPRIDGAGLAREAVSLINVSYMEVRHLEITNHTAQPALLRGVLVAAIDSGTVRHIVLSDLYLHDISGTEKKKDSGGIIFQTSGSHIPSRFDDLRIERNLLWKVDRSAIAGLSDEADRTRWFPSLHVVIRDNVADDIGGDGIVPWATDGALLEHNIVWHANQRAESYNAAIWPWSTDNTTLRWNEAAWTHSTLDGEGFDSDYNSRNTQFFQNYSHDNDGGFMLLCTPVRRDVRKNFGNSGTVVAYNISRNDHSRTFHLSGADSVTIHHNAIYTAQGEDVQLLLVSDWDGWSNDARLAFNLFDVQGAGRYGHGAERHSDGTFSLAPGWGGATEIQFQCNHYVGRQIDAPQDSCSPDDQAKAVKPLDWSMLPPEPTFNPRNPTGLPVFLSAHRKWMYRLFSLQFSANIKLYRP</sequence>
<dbReference type="Gene3D" id="2.160.20.10">
    <property type="entry name" value="Single-stranded right-handed beta-helix, Pectin lyase-like"/>
    <property type="match status" value="1"/>
</dbReference>
<dbReference type="RefSeq" id="WP_129208053.1">
    <property type="nucleotide sequence ID" value="NZ_BMGU01000003.1"/>
</dbReference>
<dbReference type="SUPFAM" id="SSF51126">
    <property type="entry name" value="Pectin lyase-like"/>
    <property type="match status" value="1"/>
</dbReference>
<reference evidence="1 2" key="1">
    <citation type="journal article" date="2016" name="Int. J. Syst. Evol. Microbiol.">
        <title>Acidipila dinghuensis sp. nov., an acidobacterium isolated from forest soil.</title>
        <authorList>
            <person name="Jiang Y.W."/>
            <person name="Wang J."/>
            <person name="Chen M.H."/>
            <person name="Lv Y.Y."/>
            <person name="Qiu L.H."/>
        </authorList>
    </citation>
    <scope>NUCLEOTIDE SEQUENCE [LARGE SCALE GENOMIC DNA]</scope>
    <source>
        <strain evidence="1 2">DHOF10</strain>
    </source>
</reference>
<evidence type="ECO:0000313" key="1">
    <source>
        <dbReference type="EMBL" id="RXS94883.1"/>
    </source>
</evidence>
<gene>
    <name evidence="1" type="ORF">ESZ00_09575</name>
</gene>
<dbReference type="OrthoDB" id="106117at2"/>
<dbReference type="Proteomes" id="UP000290253">
    <property type="component" value="Unassembled WGS sequence"/>
</dbReference>
<comment type="caution">
    <text evidence="1">The sequence shown here is derived from an EMBL/GenBank/DDBJ whole genome shotgun (WGS) entry which is preliminary data.</text>
</comment>
<dbReference type="InterPro" id="IPR011050">
    <property type="entry name" value="Pectin_lyase_fold/virulence"/>
</dbReference>
<dbReference type="InterPro" id="IPR012334">
    <property type="entry name" value="Pectin_lyas_fold"/>
</dbReference>
<proteinExistence type="predicted"/>
<accession>A0A4Q1SCR1</accession>